<evidence type="ECO:0000313" key="1">
    <source>
        <dbReference type="EMBL" id="ERN01592.1"/>
    </source>
</evidence>
<evidence type="ECO:0008006" key="3">
    <source>
        <dbReference type="Google" id="ProtNLM"/>
    </source>
</evidence>
<evidence type="ECO:0000313" key="2">
    <source>
        <dbReference type="Proteomes" id="UP000017836"/>
    </source>
</evidence>
<protein>
    <recommendedName>
        <fullName evidence="3">F-box associated domain-containing protein</fullName>
    </recommendedName>
</protein>
<gene>
    <name evidence="1" type="ORF">AMTR_s00002p00272170</name>
</gene>
<dbReference type="AlphaFoldDB" id="W1NVC6"/>
<dbReference type="HOGENOM" id="CLU_2187434_0_0_1"/>
<name>W1NVC6_AMBTC</name>
<keyword evidence="2" id="KW-1185">Reference proteome</keyword>
<dbReference type="Proteomes" id="UP000017836">
    <property type="component" value="Unassembled WGS sequence"/>
</dbReference>
<proteinExistence type="predicted"/>
<reference evidence="2" key="1">
    <citation type="journal article" date="2013" name="Science">
        <title>The Amborella genome and the evolution of flowering plants.</title>
        <authorList>
            <consortium name="Amborella Genome Project"/>
        </authorList>
    </citation>
    <scope>NUCLEOTIDE SEQUENCE [LARGE SCALE GENOMIC DNA]</scope>
</reference>
<dbReference type="Gramene" id="ERN01592">
    <property type="protein sequence ID" value="ERN01592"/>
    <property type="gene ID" value="AMTR_s00002p00272170"/>
</dbReference>
<dbReference type="EMBL" id="KI394767">
    <property type="protein sequence ID" value="ERN01592.1"/>
    <property type="molecule type" value="Genomic_DNA"/>
</dbReference>
<accession>W1NVC6</accession>
<sequence>MADAFYTVTTRSVSAYEEAGFGPMREVGQGPPSCLGRFGYGVGHAGGKLFVVGGVRRTRTAWRIWSGSNATYLANVDVLGLGEDEPTLPRAAPMTRCLGFVLHCTNLRI</sequence>
<organism evidence="1 2">
    <name type="scientific">Amborella trichopoda</name>
    <dbReference type="NCBI Taxonomy" id="13333"/>
    <lineage>
        <taxon>Eukaryota</taxon>
        <taxon>Viridiplantae</taxon>
        <taxon>Streptophyta</taxon>
        <taxon>Embryophyta</taxon>
        <taxon>Tracheophyta</taxon>
        <taxon>Spermatophyta</taxon>
        <taxon>Magnoliopsida</taxon>
        <taxon>Amborellales</taxon>
        <taxon>Amborellaceae</taxon>
        <taxon>Amborella</taxon>
    </lineage>
</organism>